<dbReference type="Gene3D" id="3.90.1150.10">
    <property type="entry name" value="Aspartate Aminotransferase, domain 1"/>
    <property type="match status" value="1"/>
</dbReference>
<dbReference type="Pfam" id="PF00266">
    <property type="entry name" value="Aminotran_5"/>
    <property type="match status" value="1"/>
</dbReference>
<dbReference type="InterPro" id="IPR015424">
    <property type="entry name" value="PyrdxlP-dep_Trfase"/>
</dbReference>
<keyword evidence="4" id="KW-1185">Reference proteome</keyword>
<dbReference type="PANTHER" id="PTHR43092:SF4">
    <property type="entry name" value="AMINOTRANSFERASE CLASS V DOMAIN-CONTAINING PROTEIN"/>
    <property type="match status" value="1"/>
</dbReference>
<evidence type="ECO:0000313" key="3">
    <source>
        <dbReference type="EMBL" id="GFN81492.1"/>
    </source>
</evidence>
<gene>
    <name evidence="3" type="ORF">PoB_000799800</name>
</gene>
<evidence type="ECO:0000256" key="1">
    <source>
        <dbReference type="ARBA" id="ARBA00022898"/>
    </source>
</evidence>
<dbReference type="SUPFAM" id="SSF53383">
    <property type="entry name" value="PLP-dependent transferases"/>
    <property type="match status" value="1"/>
</dbReference>
<organism evidence="3 4">
    <name type="scientific">Plakobranchus ocellatus</name>
    <dbReference type="NCBI Taxonomy" id="259542"/>
    <lineage>
        <taxon>Eukaryota</taxon>
        <taxon>Metazoa</taxon>
        <taxon>Spiralia</taxon>
        <taxon>Lophotrochozoa</taxon>
        <taxon>Mollusca</taxon>
        <taxon>Gastropoda</taxon>
        <taxon>Heterobranchia</taxon>
        <taxon>Euthyneura</taxon>
        <taxon>Panpulmonata</taxon>
        <taxon>Sacoglossa</taxon>
        <taxon>Placobranchoidea</taxon>
        <taxon>Plakobranchidae</taxon>
        <taxon>Plakobranchus</taxon>
    </lineage>
</organism>
<evidence type="ECO:0000313" key="4">
    <source>
        <dbReference type="Proteomes" id="UP000735302"/>
    </source>
</evidence>
<feature type="domain" description="Aminotransferase class V" evidence="2">
    <location>
        <begin position="74"/>
        <end position="330"/>
    </location>
</feature>
<dbReference type="InterPro" id="IPR015421">
    <property type="entry name" value="PyrdxlP-dep_Trfase_major"/>
</dbReference>
<dbReference type="Proteomes" id="UP000735302">
    <property type="component" value="Unassembled WGS sequence"/>
</dbReference>
<dbReference type="AlphaFoldDB" id="A0AAV3YGG8"/>
<evidence type="ECO:0000259" key="2">
    <source>
        <dbReference type="Pfam" id="PF00266"/>
    </source>
</evidence>
<sequence length="419" mass="47323">MAFMLSVPGNTPVDRHLDTDGLAQVEFGADIKEKEFFLRPDISFFNHGSYGAVPRRVLKLQEEYNREREVHPDFWFRLNAKRYLDQARELVAQYVGAHTDNIQLVRNATTAINCVVRSYPFAAGDALLRCTFTYGAITNLCEDFTSRIRPDVESVNLQLSFPPASEDDILKEHEKILSQHPNIKVAIIDHITSPSSIIMPLKRLVDLCHSHGVKVIVDGAHCLGQLPLDLENLGADVYTANAHKWLYTPRGCAILYLSKESQAWAQPPNTSWQIGRSLDKQFFDQGTQDHIPMICCKHGLEFYQAVGGMDQIVKYTRTLADEAVKLIEAEVGLKPAALPKSMEAPNLRLLEFPPLKEFPISSENLWKLHRALFGETSVFSLIVPVSGKFYLRICTQIYMTREDVASLVQVLKDFFSTQA</sequence>
<reference evidence="3 4" key="1">
    <citation type="journal article" date="2021" name="Elife">
        <title>Chloroplast acquisition without the gene transfer in kleptoplastic sea slugs, Plakobranchus ocellatus.</title>
        <authorList>
            <person name="Maeda T."/>
            <person name="Takahashi S."/>
            <person name="Yoshida T."/>
            <person name="Shimamura S."/>
            <person name="Takaki Y."/>
            <person name="Nagai Y."/>
            <person name="Toyoda A."/>
            <person name="Suzuki Y."/>
            <person name="Arimoto A."/>
            <person name="Ishii H."/>
            <person name="Satoh N."/>
            <person name="Nishiyama T."/>
            <person name="Hasebe M."/>
            <person name="Maruyama T."/>
            <person name="Minagawa J."/>
            <person name="Obokata J."/>
            <person name="Shigenobu S."/>
        </authorList>
    </citation>
    <scope>NUCLEOTIDE SEQUENCE [LARGE SCALE GENOMIC DNA]</scope>
</reference>
<dbReference type="PANTHER" id="PTHR43092">
    <property type="entry name" value="L-CYSTEINE DESULFHYDRASE"/>
    <property type="match status" value="1"/>
</dbReference>
<dbReference type="EMBL" id="BLXT01000942">
    <property type="protein sequence ID" value="GFN81492.1"/>
    <property type="molecule type" value="Genomic_DNA"/>
</dbReference>
<keyword evidence="1" id="KW-0663">Pyridoxal phosphate</keyword>
<proteinExistence type="predicted"/>
<comment type="caution">
    <text evidence="3">The sequence shown here is derived from an EMBL/GenBank/DDBJ whole genome shotgun (WGS) entry which is preliminary data.</text>
</comment>
<accession>A0AAV3YGG8</accession>
<dbReference type="InterPro" id="IPR000192">
    <property type="entry name" value="Aminotrans_V_dom"/>
</dbReference>
<name>A0AAV3YGG8_9GAST</name>
<dbReference type="InterPro" id="IPR015422">
    <property type="entry name" value="PyrdxlP-dep_Trfase_small"/>
</dbReference>
<protein>
    <submittedName>
        <fullName evidence="3">Cysteine desulfurase</fullName>
    </submittedName>
</protein>
<dbReference type="Gene3D" id="3.40.640.10">
    <property type="entry name" value="Type I PLP-dependent aspartate aminotransferase-like (Major domain)"/>
    <property type="match status" value="1"/>
</dbReference>